<sequence>MTKIASFVVSGESVGVVVAQVPADLNDPICIEYDQTWNLQSGAREPALHVLHQRCAGFLKEQQIRSVVLKASAAPRSMATLALLQSAEVRGVIMAAAASEAQIQSLAKGVVSRTYGDRKVDEYLRDDTFWQDKVTGSGLRKGSREAAMLIIASREA</sequence>
<accession>A0ABT0YMH0</accession>
<organism evidence="1 2">
    <name type="scientific">Caldimonas mangrovi</name>
    <dbReference type="NCBI Taxonomy" id="2944811"/>
    <lineage>
        <taxon>Bacteria</taxon>
        <taxon>Pseudomonadati</taxon>
        <taxon>Pseudomonadota</taxon>
        <taxon>Betaproteobacteria</taxon>
        <taxon>Burkholderiales</taxon>
        <taxon>Sphaerotilaceae</taxon>
        <taxon>Caldimonas</taxon>
    </lineage>
</organism>
<evidence type="ECO:0000313" key="1">
    <source>
        <dbReference type="EMBL" id="MCM5679351.1"/>
    </source>
</evidence>
<dbReference type="RefSeq" id="WP_251777543.1">
    <property type="nucleotide sequence ID" value="NZ_JAMKFE010000003.1"/>
</dbReference>
<protein>
    <submittedName>
        <fullName evidence="1">Uncharacterized protein</fullName>
    </submittedName>
</protein>
<dbReference type="EMBL" id="JAMKFE010000003">
    <property type="protein sequence ID" value="MCM5679351.1"/>
    <property type="molecule type" value="Genomic_DNA"/>
</dbReference>
<gene>
    <name evidence="1" type="ORF">M8A51_07375</name>
</gene>
<name>A0ABT0YMH0_9BURK</name>
<comment type="caution">
    <text evidence="1">The sequence shown here is derived from an EMBL/GenBank/DDBJ whole genome shotgun (WGS) entry which is preliminary data.</text>
</comment>
<reference evidence="1" key="1">
    <citation type="submission" date="2022-05" db="EMBL/GenBank/DDBJ databases">
        <title>Schlegelella sp. nov., isolated from mangrove soil.</title>
        <authorList>
            <person name="Liu Y."/>
            <person name="Ge X."/>
            <person name="Liu W."/>
        </authorList>
    </citation>
    <scope>NUCLEOTIDE SEQUENCE</scope>
    <source>
        <strain evidence="1">S2-27</strain>
    </source>
</reference>
<keyword evidence="2" id="KW-1185">Reference proteome</keyword>
<dbReference type="Proteomes" id="UP001165541">
    <property type="component" value="Unassembled WGS sequence"/>
</dbReference>
<proteinExistence type="predicted"/>
<evidence type="ECO:0000313" key="2">
    <source>
        <dbReference type="Proteomes" id="UP001165541"/>
    </source>
</evidence>